<feature type="region of interest" description="Disordered" evidence="7">
    <location>
        <begin position="2923"/>
        <end position="3041"/>
    </location>
</feature>
<feature type="compositionally biased region" description="Basic and acidic residues" evidence="7">
    <location>
        <begin position="4126"/>
        <end position="4136"/>
    </location>
</feature>
<feature type="compositionally biased region" description="Polar residues" evidence="7">
    <location>
        <begin position="2928"/>
        <end position="2939"/>
    </location>
</feature>
<gene>
    <name evidence="9" type="ORF">TSIB3V08_LOCUS4623</name>
</gene>
<dbReference type="PROSITE" id="PS00028">
    <property type="entry name" value="ZINC_FINGER_C2H2_1"/>
    <property type="match status" value="1"/>
</dbReference>
<dbReference type="InterPro" id="IPR019775">
    <property type="entry name" value="WD40_repeat_CS"/>
</dbReference>
<feature type="compositionally biased region" description="Polar residues" evidence="7">
    <location>
        <begin position="2837"/>
        <end position="2849"/>
    </location>
</feature>
<feature type="region of interest" description="Disordered" evidence="7">
    <location>
        <begin position="4105"/>
        <end position="4188"/>
    </location>
</feature>
<protein>
    <recommendedName>
        <fullName evidence="8">C2H2-type domain-containing protein</fullName>
    </recommendedName>
</protein>
<evidence type="ECO:0000256" key="7">
    <source>
        <dbReference type="SAM" id="MobiDB-lite"/>
    </source>
</evidence>
<evidence type="ECO:0000256" key="6">
    <source>
        <dbReference type="PROSITE-ProRule" id="PRU00221"/>
    </source>
</evidence>
<feature type="compositionally biased region" description="Basic residues" evidence="7">
    <location>
        <begin position="4137"/>
        <end position="4164"/>
    </location>
</feature>
<feature type="region of interest" description="Disordered" evidence="7">
    <location>
        <begin position="2224"/>
        <end position="2251"/>
    </location>
</feature>
<dbReference type="InterPro" id="IPR001680">
    <property type="entry name" value="WD40_rpt"/>
</dbReference>
<feature type="compositionally biased region" description="Basic and acidic residues" evidence="7">
    <location>
        <begin position="4171"/>
        <end position="4180"/>
    </location>
</feature>
<evidence type="ECO:0000256" key="3">
    <source>
        <dbReference type="ARBA" id="ARBA00022737"/>
    </source>
</evidence>
<feature type="region of interest" description="Disordered" evidence="7">
    <location>
        <begin position="2582"/>
        <end position="2610"/>
    </location>
</feature>
<evidence type="ECO:0000313" key="9">
    <source>
        <dbReference type="EMBL" id="CAD7260441.1"/>
    </source>
</evidence>
<dbReference type="PANTHER" id="PTHR15052:SF2">
    <property type="entry name" value="GENERAL TRANSCRIPTION FACTOR 3C POLYPEPTIDE 2"/>
    <property type="match status" value="1"/>
</dbReference>
<dbReference type="GO" id="GO:0005634">
    <property type="term" value="C:nucleus"/>
    <property type="evidence" value="ECO:0007669"/>
    <property type="project" value="UniProtKB-SubCell"/>
</dbReference>
<evidence type="ECO:0000259" key="8">
    <source>
        <dbReference type="PROSITE" id="PS00028"/>
    </source>
</evidence>
<sequence length="4673" mass="517784">MSSSSSGKNPEMDKSETTDIPGPNIQPVISGLKCVANPVKVPDMYLSKLQGSGAPVRGLPSDPDKRFFVITPDQLKTLGFTTTIVNGQTMMVPLPKNATAPTLLPAVSTIIQNLNSKSPQKTNLETALAGFEQTKPTQSTPSELGVSTTSTNVLKPKLPTRHLTLGQSSNLTSSSSALEQSATFDLDWDRSALETKPLITSNKPNEIIPERVDYKRALGEPSTSLATHTIGTVSKTRPTASLNIPDNEHHIIMPPPGESTLITEVTLDKLDYEDPSVEMNYTVISRSSDSVTMSVVTSPAAHSQTRIPPAPKTIPLQIPNKASINLGSMMTAPESQPVYVPVRPEFARERFPKTMPRKEAMKPTRFEWETPTVRAQDQKPHSPETLSPLHHSMTSIIRRLVTSSPVNPTSYSVAHPVAETSRAFQSPQRLSVATSPGSSRLGTSTGTHQNFPTSPMFISSPSNLLSTSTTTSPPLLIKLKQMPPDHYTPRETNQMHGFDANLSKMESFEFEIVTDEDSSHESEQEKPPPVHPTEIRTSISPYSAVELITTSALANYATEAEIMGEWVTPWVSTIGEKLEPAGNLVVNVLSTKKRRMLSSFTDYWNTSLQENGFIRCPLRACNYISLHYRDMSTHYAYCTGTNMCHVCAHRLGSERDLLDHMAISHSHTDLYKRLLAQHRVKAGKLGQPSPVRRFQVSPHSATQNHDLDKQRRPLLSPNKTAAPGRLNTNLIINKPAKPDDEFKLFRKRSYSAVHKTCWRIAIESKGYVKCFFQNCNFLALNMEDMVEHYGVCNGSDMYSKFMCPFCNGGLKSLEMLHKHISMEHMEESHAWNSESLSREDRTVTDSVKSVCNSLLSKSRDIEIVPQKGSYIISLKKEPEEKRQETFEKYVDSGPQLNFNAHPTPAIKSEPVYSVFDDPDQAYEEVEKKYDDMTKDPFLVREVDTSPIKMEDSEQSEFKYCYFKSSTDLNLNKKKDLKMYRRRRSNSTSNSDLDVRNYLRIPGQNVGTSSKITATFTSPEMDRSFELSDENQPQDQSLSAASELYQQDFFHTNMNEKTNYFEGKEPSQQVLEGEINSNVGTGITMTQTTTEPHRFSELESRSVEIKQKVSQGTSPDGVNLEREIRLLASLPAELSEVYVSEPRLVQETNDLVVSAQTPLVEEPHIEAVEQTESISDIKVGTINSSEELDSSFSKSPTCLFGQPAQGFVDNRGLSDDNQRTSEQELMELDVENVLTEIPETGEKNNSKVTPSFDEDMVHFTAENQLSTLNKTDQQVDQTVLLEHIRIGDVDSSDKKQLQNIETEQIAIAQSSTISKYEPDILLGALPKPQKVDGTQLDNEQSDYTTAQSSTISKHYPDISLDALPKSKGDETQLYNKQSVYISKTHISESFAEKQPIYSNNCPLGGSLLGVENFHTEANTGVLKRAPSLPDLASIENKYIERTLNRSTSLPDIVLLSVDSETERNAGTYDLKNVSTPLDGNKKVKQRLYLSTSVSKRSISLQDLVLLPEENEVEPRLNKSLSLQDLVSLAQHIDFEKAINKGHITLDESIRVNGLNYCTLNDKVEQEKPGVPCTLKRSDSLKDLVPTMENKVVLPELHGCADLLDVAFTSANHKTGSTTRSLLSKKSVSLQDLALNFKPNDVGHKNYKGTSQLNRGVSLQDLVLMTGISKTEQGLNTEPYELEQSVILQDFAVPNENLAGQEIILENERMQQPQIKPLTDPTGNQKESLLNEPSETNVPIESANFKTTGTGEIQNHLLGDSISSSPNIESAGLEVEMSQQILTEITSHIEDTRLLEQLQDISLHDSGLHLGAIVSESSSGKQKSVYSNSELLEILQGDIDVPYQEKQPELFGGIQEIGSDVRTTSTEVSQLKSSSIVNTSDEELFKDGCFQTRISGLEMESGLSVNNKDVSSLSENVEDLLSSVDKINDFIQTPNGQCLQTNKDVTTGPPNETSKSSKEIIDNDQHELAHKPLAVMCTSDDISKLEEPECDINRTCKTLLEFSESSGVEDTTCNHPKLGQIIKLGLGKFPADNPQHGESIKSELAADIVDVPAGDRTEPHCDKDLGGEPEIGIKLGTSVNALNLLSEHEGEEIPQLGKERTGNTPLVRSTKQEPPEIVVSVLPKSEIATEPELEEDNTYGAQPENTLESGPSDDSVPVLPSPRIIREPSLDGKKELDESKEPIGASGFQTKKTEVVNVKKSSLKTTHPKKLDKTVITNIATQRKGLKPVKQLASKANGSKLKEDSQTGEGTEGNNLLHQQAARYDSQTISSPQLQKTTEIQLSGDGSAVEIKENKESLYKIIPEGNMDTSTTVLSLQLKESDLQSSGELHGERWTKVLTESSDNLKETQNLGNKIKILNPGDVNVDKTLRTTTEKDDNYHGSKSKNTKLSSRIKSKVRRANNPKGIDPKLSRRLLLKTRLKNKSFLAKLNKSRLKHREKYSELIKSRTKSLSVPIVVNAGENLHSSNLPRSNTQPDNYESSASKAQSMTLVAGQSPGQNLAPLVISVCESTLDKRLHQETEQVSCTLGKETSGPILSETRGDVAGVSPKVEELMTIVLQNSDGETIVNLPNVIAAIPMIDTTNRKRKQNSNTYTPTLNTTPEASAKPKHESVVGEIRDKAMTGTEMFYSENKLPKKKRKLAKIVGANGEGETTMDSTDTTNREMDTNITESSENQIHTLEALESSDQVVSNTAESAKTLLPDKDGDNSTPHDLVDNLEGNTTKGTVTLKKTGDRNVPEQPKKNHVDKLSSEKLCQLDGSNTSDKEDDSHFDDTELDSDAKSPVDNMSNVAKQKEVKGIRSTAQRLHKIDDGSSTSNAGEIHSKIKDMGAVSKVIDCTSETVAKSNSSSNKGETAGNKRKKRSEGTNKNDKSLTPTFKKKLKKHSHSNVEGETNRFQNPQSDKRLKFVAKLKRKILFKDDGSYLGKEQQHNIESTSSSTNPTEGRPVNMADNYTELKVGAADFSQPEKEITNQKQTEETMSNSESEIPKKRKKMLKCNENKVSSTTVAPCGRNDNLSDPSAGSQPLEANFPLPNTSVKSEEGTRPVHQTIQEINVSISSGQEHSPVDLKLETETCGNDTDSREQDLPRRPVSDPTTSPGILMDIKRERVKSPDPEIKKGDDLPIAVPKRRGRKKKIKIDLDLVEKTSIKSKNSDVSDEDGKEEGTDEDEKTYVVYTRSGRKTTMRGRRPVARSEKDEDERDTDQQTAAPVVRGRGRGRPRGRPRGRGRGRGAVNSSGLAVITPGAEEFLDSSLEDAMSAVARLQDDSGVGKPHLSAAYLALQKKRMKRKKKGKRTGRKSTGPLLRYDEMSESEMDLMGKCAKCHKEMLKGDFLNHSLHKHTGMAWMEGEEPFVSTNGSFNSSYLKLADSTDDDEVKARVSDFEDERILTYVVTRAWKMKIPLRCEFCLEFKRSVVGFISHIQFCQKTSEERDAMMMACDICGRVMMPSSLKVHLPTHRISETAKFSEEIQTKTAPTGKRAAAAKAISKLQDFVQEEGNEPEEDQGNEKKRTISPNFAVDMYTANTTELEKRHLTTWKRHITISGKATCRNVACKFESGKLDELKKHFLSCPHSQKKGFYCKMCKFYSEAESVMEKHVTGVHNKAHSGDEVDDDDDDYNSNISEAEIEEVQEKIPKVKTPSVVEIRNFKNRVYSKMKFLVKQRSGSLHSRVADWHAVGPAEVEEYLPVTRESPPLAQVCIRKRFTDPKTIPGVKFKKLKLFEGQLVDGVPTFFAGGPVWGMAWCSIPMECLLVHSIHKVNVRQFLAVSCHRSMDELHKAGSSYSDKGLIQIWDFGHLDNLRKCSMAPELVLGLAHEFGAIWQLEWCPSGCYDVETPEDRLRRLGLLAAACSDGTVRIFSVCFPDKLLETHADNAPLFKTEPAVTLVLDPVDKVKLGGANYQCTRISWFKGKNHSILAGGFSNGMVALWDLATESSFLRRVTGTALTLSPYMTFGPHIGAVTALSLSPFEDGRYLMTGSTDCTTKVWDLDDVTIPVSFGRKGFVTDGLWLQHWVAHVTSFDDAYSMTHTNGTLSTMRNFGYSLYPLLAQNSVAWSVSSCEWLNGMAQATHAGELAVIFPHQLLMSVDTEKGMKNKRIMVSYTEIKDITSADEDNAQDNDPQICSVANIPKGETDTDSEAKLRTNKRKKRLSYQRKRGPNSWRKTLKGRWKPGNLKDSSKLQEDGQAKSPDVAGASNNVVGAAESNVIDSSTVDGVDASAPHEGSEVREVKHAGDEDFEPEEKSDQKSSVEARIEPFIPPQIFDSNKLTEQNLIIIPFPESVVGKKNVSDGESERESGEVTQVKEECRSPLKISTNNSAVISIRADLPVATDPSQHFIPGDCLEVLSGSLEMDVSSTEHNQITDETETSKTPEKRVASETNDNIKCEIVSSDVNLTVRESQDTDSCKREGLDSEHIDKGNSAKMVDVCPSDCVLSNMRVSQETADVSVDVPSTSSSVVGAEDQESPSKAQASKTPSVFDQDESSNLSELLSVKDCSQPDVREDEDEASLAVNDNIEVIYMTDITEPHEIGLREFRRRALGKSKKRNPRDKSRGRKNLVLDEAEGHKDFLCRPRTYNEACKKHGVILCDFPTDHFDNIPEEARAWMRQSEKMRVVPIDMFPLVSINRVSWNPNCRSFLWLASGYHCGLVRVPCFRGMHQPAVEKYLQEAVPVRSNQTSPS</sequence>
<dbReference type="SMART" id="SM00320">
    <property type="entry name" value="WD40"/>
    <property type="match status" value="3"/>
</dbReference>
<dbReference type="Gene3D" id="2.130.10.10">
    <property type="entry name" value="YVTN repeat-like/Quinoprotein amine dehydrogenase"/>
    <property type="match status" value="1"/>
</dbReference>
<feature type="compositionally biased region" description="Basic and acidic residues" evidence="7">
    <location>
        <begin position="2760"/>
        <end position="2779"/>
    </location>
</feature>
<keyword evidence="5" id="KW-0539">Nucleus</keyword>
<feature type="compositionally biased region" description="Polar residues" evidence="7">
    <location>
        <begin position="1719"/>
        <end position="1733"/>
    </location>
</feature>
<feature type="compositionally biased region" description="Basic residues" evidence="7">
    <location>
        <begin position="3210"/>
        <end position="3226"/>
    </location>
</feature>
<feature type="region of interest" description="Disordered" evidence="7">
    <location>
        <begin position="1713"/>
        <end position="1733"/>
    </location>
</feature>
<evidence type="ECO:0000256" key="4">
    <source>
        <dbReference type="ARBA" id="ARBA00023163"/>
    </source>
</evidence>
<feature type="compositionally biased region" description="Basic residues" evidence="7">
    <location>
        <begin position="2380"/>
        <end position="2399"/>
    </location>
</feature>
<feature type="compositionally biased region" description="Basic and acidic residues" evidence="7">
    <location>
        <begin position="2962"/>
        <end position="2974"/>
    </location>
</feature>
<feature type="compositionally biased region" description="Low complexity" evidence="7">
    <location>
        <begin position="2717"/>
        <end position="2727"/>
    </location>
</feature>
<feature type="compositionally biased region" description="Basic and acidic residues" evidence="7">
    <location>
        <begin position="517"/>
        <end position="528"/>
    </location>
</feature>
<dbReference type="GO" id="GO:0000127">
    <property type="term" value="C:transcription factor TFIIIC complex"/>
    <property type="evidence" value="ECO:0007669"/>
    <property type="project" value="TreeGrafter"/>
</dbReference>
<dbReference type="PROSITE" id="PS50082">
    <property type="entry name" value="WD_REPEATS_2"/>
    <property type="match status" value="1"/>
</dbReference>
<feature type="compositionally biased region" description="Acidic residues" evidence="7">
    <location>
        <begin position="3152"/>
        <end position="3166"/>
    </location>
</feature>
<feature type="compositionally biased region" description="Basic and acidic residues" evidence="7">
    <location>
        <begin position="3076"/>
        <end position="3088"/>
    </location>
</feature>
<dbReference type="EMBL" id="OC001685">
    <property type="protein sequence ID" value="CAD7260441.1"/>
    <property type="molecule type" value="Genomic_DNA"/>
</dbReference>
<dbReference type="SMART" id="SM00355">
    <property type="entry name" value="ZnF_C2H2"/>
    <property type="match status" value="5"/>
</dbReference>
<feature type="compositionally biased region" description="Polar residues" evidence="7">
    <location>
        <begin position="2137"/>
        <end position="2146"/>
    </location>
</feature>
<feature type="region of interest" description="Disordered" evidence="7">
    <location>
        <begin position="687"/>
        <end position="722"/>
    </location>
</feature>
<evidence type="ECO:0000256" key="5">
    <source>
        <dbReference type="ARBA" id="ARBA00023242"/>
    </source>
</evidence>
<feature type="compositionally biased region" description="Low complexity" evidence="7">
    <location>
        <begin position="2147"/>
        <end position="2160"/>
    </location>
</feature>
<feature type="region of interest" description="Disordered" evidence="7">
    <location>
        <begin position="2371"/>
        <end position="2405"/>
    </location>
</feature>
<feature type="compositionally biased region" description="Basic and acidic residues" evidence="7">
    <location>
        <begin position="3100"/>
        <end position="3118"/>
    </location>
</feature>
<feature type="compositionally biased region" description="Polar residues" evidence="7">
    <location>
        <begin position="422"/>
        <end position="457"/>
    </location>
</feature>
<dbReference type="InterPro" id="IPR015943">
    <property type="entry name" value="WD40/YVTN_repeat-like_dom_sf"/>
</dbReference>
<feature type="region of interest" description="Disordered" evidence="7">
    <location>
        <begin position="513"/>
        <end position="535"/>
    </location>
</feature>
<dbReference type="InterPro" id="IPR036322">
    <property type="entry name" value="WD40_repeat_dom_sf"/>
</dbReference>
<feature type="compositionally biased region" description="Basic residues" evidence="7">
    <location>
        <begin position="3124"/>
        <end position="3133"/>
    </location>
</feature>
<feature type="region of interest" description="Disordered" evidence="7">
    <location>
        <begin position="2837"/>
        <end position="2898"/>
    </location>
</feature>
<dbReference type="Pfam" id="PF00400">
    <property type="entry name" value="WD40"/>
    <property type="match status" value="1"/>
</dbReference>
<feature type="region of interest" description="Disordered" evidence="7">
    <location>
        <begin position="420"/>
        <end position="470"/>
    </location>
</feature>
<feature type="region of interest" description="Disordered" evidence="7">
    <location>
        <begin position="4348"/>
        <end position="4373"/>
    </location>
</feature>
<feature type="compositionally biased region" description="Polar residues" evidence="7">
    <location>
        <begin position="3011"/>
        <end position="3020"/>
    </location>
</feature>
<feature type="domain" description="C2H2-type" evidence="8">
    <location>
        <begin position="803"/>
        <end position="824"/>
    </location>
</feature>
<feature type="compositionally biased region" description="Basic and acidic residues" evidence="7">
    <location>
        <begin position="4361"/>
        <end position="4373"/>
    </location>
</feature>
<evidence type="ECO:0000256" key="2">
    <source>
        <dbReference type="ARBA" id="ARBA00022574"/>
    </source>
</evidence>
<dbReference type="SUPFAM" id="SSF50978">
    <property type="entry name" value="WD40 repeat-like"/>
    <property type="match status" value="1"/>
</dbReference>
<feature type="region of interest" description="Disordered" evidence="7">
    <location>
        <begin position="4200"/>
        <end position="4244"/>
    </location>
</feature>
<keyword evidence="3" id="KW-0677">Repeat</keyword>
<dbReference type="InterPro" id="IPR013087">
    <property type="entry name" value="Znf_C2H2_type"/>
</dbReference>
<feature type="region of interest" description="Disordered" evidence="7">
    <location>
        <begin position="1"/>
        <end position="25"/>
    </location>
</feature>
<feature type="compositionally biased region" description="Low complexity" evidence="7">
    <location>
        <begin position="4440"/>
        <end position="4452"/>
    </location>
</feature>
<proteinExistence type="predicted"/>
<keyword evidence="4" id="KW-0804">Transcription</keyword>
<dbReference type="GO" id="GO:0006383">
    <property type="term" value="P:transcription by RNA polymerase III"/>
    <property type="evidence" value="ECO:0007669"/>
    <property type="project" value="TreeGrafter"/>
</dbReference>
<feature type="compositionally biased region" description="Basic residues" evidence="7">
    <location>
        <begin position="2874"/>
        <end position="2883"/>
    </location>
</feature>
<feature type="compositionally biased region" description="Basic residues" evidence="7">
    <location>
        <begin position="3175"/>
        <end position="3187"/>
    </location>
</feature>
<feature type="region of interest" description="Disordered" evidence="7">
    <location>
        <begin position="2696"/>
        <end position="2821"/>
    </location>
</feature>
<feature type="compositionally biased region" description="Basic and acidic residues" evidence="7">
    <location>
        <begin position="3134"/>
        <end position="3151"/>
    </location>
</feature>
<comment type="subcellular location">
    <subcellularLocation>
        <location evidence="1">Nucleus</location>
    </subcellularLocation>
</comment>
<dbReference type="PANTHER" id="PTHR15052">
    <property type="entry name" value="RNA POLYMERASE III TRANSCRIPTION INITIATION FACTOR COMPLEX SUBUNIT"/>
    <property type="match status" value="1"/>
</dbReference>
<feature type="repeat" description="WD" evidence="6">
    <location>
        <begin position="3949"/>
        <end position="3985"/>
    </location>
</feature>
<dbReference type="PROSITE" id="PS00678">
    <property type="entry name" value="WD_REPEATS_1"/>
    <property type="match status" value="1"/>
</dbReference>
<dbReference type="PROSITE" id="PS50294">
    <property type="entry name" value="WD_REPEATS_REGION"/>
    <property type="match status" value="1"/>
</dbReference>
<feature type="compositionally biased region" description="Polar residues" evidence="7">
    <location>
        <begin position="4460"/>
        <end position="4479"/>
    </location>
</feature>
<reference evidence="9" key="1">
    <citation type="submission" date="2020-11" db="EMBL/GenBank/DDBJ databases">
        <authorList>
            <person name="Tran Van P."/>
        </authorList>
    </citation>
    <scope>NUCLEOTIDE SEQUENCE</scope>
</reference>
<feature type="region of interest" description="Disordered" evidence="7">
    <location>
        <begin position="4436"/>
        <end position="4479"/>
    </location>
</feature>
<feature type="region of interest" description="Disordered" evidence="7">
    <location>
        <begin position="3053"/>
        <end position="3233"/>
    </location>
</feature>
<feature type="compositionally biased region" description="Basic and acidic residues" evidence="7">
    <location>
        <begin position="4217"/>
        <end position="4244"/>
    </location>
</feature>
<dbReference type="InterPro" id="IPR052416">
    <property type="entry name" value="GTF3C_component"/>
</dbReference>
<name>A0A7R9ATZ9_TIMSH</name>
<keyword evidence="2 6" id="KW-0853">WD repeat</keyword>
<organism evidence="9">
    <name type="scientific">Timema shepardi</name>
    <name type="common">Walking stick</name>
    <dbReference type="NCBI Taxonomy" id="629360"/>
    <lineage>
        <taxon>Eukaryota</taxon>
        <taxon>Metazoa</taxon>
        <taxon>Ecdysozoa</taxon>
        <taxon>Arthropoda</taxon>
        <taxon>Hexapoda</taxon>
        <taxon>Insecta</taxon>
        <taxon>Pterygota</taxon>
        <taxon>Neoptera</taxon>
        <taxon>Polyneoptera</taxon>
        <taxon>Phasmatodea</taxon>
        <taxon>Timematodea</taxon>
        <taxon>Timematoidea</taxon>
        <taxon>Timematidae</taxon>
        <taxon>Timema</taxon>
    </lineage>
</organism>
<feature type="compositionally biased region" description="Low complexity" evidence="7">
    <location>
        <begin position="459"/>
        <end position="470"/>
    </location>
</feature>
<feature type="region of interest" description="Disordered" evidence="7">
    <location>
        <begin position="2088"/>
        <end position="2186"/>
    </location>
</feature>
<accession>A0A7R9ATZ9</accession>
<feature type="region of interest" description="Disordered" evidence="7">
    <location>
        <begin position="368"/>
        <end position="389"/>
    </location>
</feature>
<feature type="compositionally biased region" description="Basic and acidic residues" evidence="7">
    <location>
        <begin position="2728"/>
        <end position="2748"/>
    </location>
</feature>
<feature type="compositionally biased region" description="Polar residues" evidence="7">
    <location>
        <begin position="2587"/>
        <end position="2600"/>
    </location>
</feature>
<evidence type="ECO:0000256" key="1">
    <source>
        <dbReference type="ARBA" id="ARBA00004123"/>
    </source>
</evidence>
<feature type="compositionally biased region" description="Basic and acidic residues" evidence="7">
    <location>
        <begin position="2162"/>
        <end position="2179"/>
    </location>
</feature>